<dbReference type="CDD" id="cd06558">
    <property type="entry name" value="crotonase-like"/>
    <property type="match status" value="1"/>
</dbReference>
<feature type="transmembrane region" description="Helical" evidence="2">
    <location>
        <begin position="89"/>
        <end position="113"/>
    </location>
</feature>
<evidence type="ECO:0000313" key="4">
    <source>
        <dbReference type="Proteomes" id="UP000549695"/>
    </source>
</evidence>
<organism evidence="3 4">
    <name type="scientific">Pseudonocardia alni</name>
    <name type="common">Amycolata alni</name>
    <dbReference type="NCBI Taxonomy" id="33907"/>
    <lineage>
        <taxon>Bacteria</taxon>
        <taxon>Bacillati</taxon>
        <taxon>Actinomycetota</taxon>
        <taxon>Actinomycetes</taxon>
        <taxon>Pseudonocardiales</taxon>
        <taxon>Pseudonocardiaceae</taxon>
        <taxon>Pseudonocardia</taxon>
    </lineage>
</organism>
<dbReference type="FunFam" id="3.90.226.10:FF:000049">
    <property type="entry name" value="Enoyl-CoA delta isomerase 3"/>
    <property type="match status" value="1"/>
</dbReference>
<evidence type="ECO:0000256" key="2">
    <source>
        <dbReference type="SAM" id="Phobius"/>
    </source>
</evidence>
<dbReference type="AlphaFoldDB" id="A0A852WJC9"/>
<proteinExistence type="predicted"/>
<dbReference type="GO" id="GO:0006635">
    <property type="term" value="P:fatty acid beta-oxidation"/>
    <property type="evidence" value="ECO:0007669"/>
    <property type="project" value="TreeGrafter"/>
</dbReference>
<name>A0A852WJC9_PSEA5</name>
<protein>
    <submittedName>
        <fullName evidence="3">Enoyl-CoA hydratase/carnithine racemase</fullName>
    </submittedName>
</protein>
<dbReference type="GO" id="GO:0004165">
    <property type="term" value="F:delta(3)-delta(2)-enoyl-CoA isomerase activity"/>
    <property type="evidence" value="ECO:0007669"/>
    <property type="project" value="TreeGrafter"/>
</dbReference>
<dbReference type="RefSeq" id="WP_179763212.1">
    <property type="nucleotide sequence ID" value="NZ_BAAAJZ010000016.1"/>
</dbReference>
<keyword evidence="1" id="KW-0443">Lipid metabolism</keyword>
<dbReference type="Proteomes" id="UP000549695">
    <property type="component" value="Unassembled WGS sequence"/>
</dbReference>
<reference evidence="3 4" key="1">
    <citation type="submission" date="2020-07" db="EMBL/GenBank/DDBJ databases">
        <title>Sequencing the genomes of 1000 actinobacteria strains.</title>
        <authorList>
            <person name="Klenk H.-P."/>
        </authorList>
    </citation>
    <scope>NUCLEOTIDE SEQUENCE [LARGE SCALE GENOMIC DNA]</scope>
    <source>
        <strain evidence="3 4">DSM 44749</strain>
    </source>
</reference>
<dbReference type="InterPro" id="IPR029045">
    <property type="entry name" value="ClpP/crotonase-like_dom_sf"/>
</dbReference>
<gene>
    <name evidence="3" type="ORF">HDA37_005786</name>
</gene>
<dbReference type="EMBL" id="JACCCZ010000002">
    <property type="protein sequence ID" value="NYG05432.1"/>
    <property type="molecule type" value="Genomic_DNA"/>
</dbReference>
<dbReference type="InterPro" id="IPR001753">
    <property type="entry name" value="Enoyl-CoA_hydra/iso"/>
</dbReference>
<keyword evidence="2" id="KW-0812">Transmembrane</keyword>
<dbReference type="SUPFAM" id="SSF52096">
    <property type="entry name" value="ClpP/crotonase"/>
    <property type="match status" value="1"/>
</dbReference>
<dbReference type="Pfam" id="PF00378">
    <property type="entry name" value="ECH_1"/>
    <property type="match status" value="1"/>
</dbReference>
<dbReference type="PANTHER" id="PTHR11941:SF75">
    <property type="entry name" value="ENOYL-COA HYDRATASE_ISOMERASE FAMILY PROTEIN"/>
    <property type="match status" value="1"/>
</dbReference>
<comment type="caution">
    <text evidence="3">The sequence shown here is derived from an EMBL/GenBank/DDBJ whole genome shotgun (WGS) entry which is preliminary data.</text>
</comment>
<keyword evidence="4" id="KW-1185">Reference proteome</keyword>
<accession>A0A852WJC9</accession>
<keyword evidence="2" id="KW-0472">Membrane</keyword>
<evidence type="ECO:0000313" key="3">
    <source>
        <dbReference type="EMBL" id="NYG05432.1"/>
    </source>
</evidence>
<keyword evidence="2" id="KW-1133">Transmembrane helix</keyword>
<dbReference type="Gene3D" id="3.90.226.10">
    <property type="entry name" value="2-enoyl-CoA Hydratase, Chain A, domain 1"/>
    <property type="match status" value="1"/>
</dbReference>
<sequence>MPSLTHDGPDGAVAVLDLGDTENRFHPDLLASVNDLLDQVSTGDGPRALVTTATGKFFCNGLDLDWMWTAGQRAADNLAEVHALFARLLALPMVTVAAIGGHAFAAGAMLTLAHDLRVMRADRGFWCLPEADLGLPFSPGMSALITARLGPARAHEAMVTAHRYGGRDARAAGIVDDTADDTADAHRAVRDRAVALAARHAAKAGPALGTIKTTLHAAVLAALRDVEAVPA</sequence>
<evidence type="ECO:0000256" key="1">
    <source>
        <dbReference type="ARBA" id="ARBA00023098"/>
    </source>
</evidence>
<dbReference type="GeneID" id="98055327"/>
<dbReference type="PANTHER" id="PTHR11941">
    <property type="entry name" value="ENOYL-COA HYDRATASE-RELATED"/>
    <property type="match status" value="1"/>
</dbReference>